<comment type="caution">
    <text evidence="1">The sequence shown here is derived from an EMBL/GenBank/DDBJ whole genome shotgun (WGS) entry which is preliminary data.</text>
</comment>
<organism evidence="1 2">
    <name type="scientific">Lysinibacillus fusiformis</name>
    <dbReference type="NCBI Taxonomy" id="28031"/>
    <lineage>
        <taxon>Bacteria</taxon>
        <taxon>Bacillati</taxon>
        <taxon>Bacillota</taxon>
        <taxon>Bacilli</taxon>
        <taxon>Bacillales</taxon>
        <taxon>Bacillaceae</taxon>
        <taxon>Lysinibacillus</taxon>
    </lineage>
</organism>
<reference evidence="1 2" key="1">
    <citation type="submission" date="2017-10" db="EMBL/GenBank/DDBJ databases">
        <title>Draft genome of Lysinibacillus fusiformis strain Juneja, a laboratory-derived pathogen of Drosophila melanogaster.</title>
        <authorList>
            <person name="Smith B.R."/>
            <person name="Unckless R.L."/>
        </authorList>
    </citation>
    <scope>NUCLEOTIDE SEQUENCE [LARGE SCALE GENOMIC DNA]</scope>
    <source>
        <strain evidence="1 2">Juneja</strain>
    </source>
</reference>
<evidence type="ECO:0000313" key="1">
    <source>
        <dbReference type="EMBL" id="PKU49955.1"/>
    </source>
</evidence>
<dbReference type="Proteomes" id="UP000234956">
    <property type="component" value="Unassembled WGS sequence"/>
</dbReference>
<gene>
    <name evidence="1" type="ORF">CRI88_20430</name>
</gene>
<protein>
    <submittedName>
        <fullName evidence="1">Uncharacterized protein</fullName>
    </submittedName>
</protein>
<proteinExistence type="predicted"/>
<evidence type="ECO:0000313" key="2">
    <source>
        <dbReference type="Proteomes" id="UP000234956"/>
    </source>
</evidence>
<accession>A0A2I0UV63</accession>
<dbReference type="EMBL" id="PDFK01000010">
    <property type="protein sequence ID" value="PKU49955.1"/>
    <property type="molecule type" value="Genomic_DNA"/>
</dbReference>
<sequence>MTIAKNHQVLRSTLDKKVLKSEPVTIDELVQFATVAQSSGRLADRVLFAKAKRLLVDEDVTTDTNAEYRNINERHDV</sequence>
<dbReference type="AlphaFoldDB" id="A0A2I0UV63"/>
<name>A0A2I0UV63_9BACI</name>
<dbReference type="RefSeq" id="WP_101966996.1">
    <property type="nucleotide sequence ID" value="NZ_PDFK01000010.1"/>
</dbReference>